<evidence type="ECO:0000313" key="2">
    <source>
        <dbReference type="EMBL" id="EJP72822.1"/>
    </source>
</evidence>
<dbReference type="HOGENOM" id="CLU_1748367_0_0_6"/>
<keyword evidence="1" id="KW-0812">Transmembrane</keyword>
<keyword evidence="1" id="KW-1133">Transmembrane helix</keyword>
<keyword evidence="1" id="KW-0472">Membrane</keyword>
<feature type="transmembrane region" description="Helical" evidence="1">
    <location>
        <begin position="118"/>
        <end position="137"/>
    </location>
</feature>
<dbReference type="EMBL" id="JH611185">
    <property type="protein sequence ID" value="EJP72822.1"/>
    <property type="molecule type" value="Genomic_DNA"/>
</dbReference>
<organism evidence="2 3">
    <name type="scientific">SAR86 cluster bacterium SAR86B</name>
    <dbReference type="NCBI Taxonomy" id="1123867"/>
    <lineage>
        <taxon>Bacteria</taxon>
        <taxon>Pseudomonadati</taxon>
        <taxon>Pseudomonadota</taxon>
        <taxon>Gammaproteobacteria</taxon>
        <taxon>SAR86 cluster</taxon>
    </lineage>
</organism>
<evidence type="ECO:0000256" key="1">
    <source>
        <dbReference type="SAM" id="Phobius"/>
    </source>
</evidence>
<gene>
    <name evidence="2" type="ORF">NT02SARS_0879</name>
</gene>
<proteinExistence type="predicted"/>
<accession>J4V2Q8</accession>
<dbReference type="Proteomes" id="UP000010116">
    <property type="component" value="Unassembled WGS sequence"/>
</dbReference>
<feature type="transmembrane region" description="Helical" evidence="1">
    <location>
        <begin position="93"/>
        <end position="112"/>
    </location>
</feature>
<protein>
    <submittedName>
        <fullName evidence="2">Uncharacterized protein</fullName>
    </submittedName>
</protein>
<name>J4V2Q8_9GAMM</name>
<feature type="transmembrane region" description="Helical" evidence="1">
    <location>
        <begin position="12"/>
        <end position="43"/>
    </location>
</feature>
<evidence type="ECO:0000313" key="3">
    <source>
        <dbReference type="Proteomes" id="UP000010116"/>
    </source>
</evidence>
<feature type="transmembrane region" description="Helical" evidence="1">
    <location>
        <begin position="63"/>
        <end position="81"/>
    </location>
</feature>
<sequence>MANHWSYKLYNFFIYVGYFMIVIRAFLFVISIIAIAYGLFIILNPVTPDSMVIPIQVSSIEEAAIVRSLSGFHVACGYLTLRSIYSSSKVQIPSILIYIVSFMLFGKIFGLFYDGFSLYSIATTLFGLLCLIALRIIQIHRKNQISYDL</sequence>
<reference evidence="2 3" key="1">
    <citation type="journal article" date="2012" name="ISME J.">
        <title>Genomic insights to SAR86, an abundant and uncultivated marine bacterial lineage.</title>
        <authorList>
            <person name="Dupont C.L."/>
            <person name="Rusch D.B."/>
            <person name="Yooseph S."/>
            <person name="Lombardo M.J."/>
            <person name="Richter R.A."/>
            <person name="Valas R."/>
            <person name="Novotny M."/>
            <person name="Yee-Greenbaum J."/>
            <person name="Selengut J.D."/>
            <person name="Haft D.H."/>
            <person name="Halpern A.L."/>
            <person name="Lasken R.S."/>
            <person name="Nealson K."/>
            <person name="Friedman R."/>
            <person name="Venter J.C."/>
        </authorList>
    </citation>
    <scope>NUCLEOTIDE SEQUENCE [LARGE SCALE GENOMIC DNA]</scope>
</reference>
<dbReference type="AlphaFoldDB" id="J4V2Q8"/>